<reference evidence="2" key="1">
    <citation type="submission" date="2018-11" db="EMBL/GenBank/DDBJ databases">
        <authorList>
            <consortium name="Pathogen Informatics"/>
        </authorList>
    </citation>
    <scope>NUCLEOTIDE SEQUENCE</scope>
</reference>
<dbReference type="Proteomes" id="UP000784294">
    <property type="component" value="Unassembled WGS sequence"/>
</dbReference>
<feature type="region of interest" description="Disordered" evidence="1">
    <location>
        <begin position="1"/>
        <end position="41"/>
    </location>
</feature>
<proteinExistence type="predicted"/>
<feature type="compositionally biased region" description="Polar residues" evidence="1">
    <location>
        <begin position="10"/>
        <end position="24"/>
    </location>
</feature>
<feature type="compositionally biased region" description="Polar residues" evidence="1">
    <location>
        <begin position="32"/>
        <end position="41"/>
    </location>
</feature>
<name>A0A448X9K2_9PLAT</name>
<dbReference type="EMBL" id="CAAALY010124736">
    <property type="protein sequence ID" value="VEL31631.1"/>
    <property type="molecule type" value="Genomic_DNA"/>
</dbReference>
<accession>A0A448X9K2</accession>
<dbReference type="AlphaFoldDB" id="A0A448X9K2"/>
<keyword evidence="3" id="KW-1185">Reference proteome</keyword>
<organism evidence="2 3">
    <name type="scientific">Protopolystoma xenopodis</name>
    <dbReference type="NCBI Taxonomy" id="117903"/>
    <lineage>
        <taxon>Eukaryota</taxon>
        <taxon>Metazoa</taxon>
        <taxon>Spiralia</taxon>
        <taxon>Lophotrochozoa</taxon>
        <taxon>Platyhelminthes</taxon>
        <taxon>Monogenea</taxon>
        <taxon>Polyopisthocotylea</taxon>
        <taxon>Polystomatidea</taxon>
        <taxon>Polystomatidae</taxon>
        <taxon>Protopolystoma</taxon>
    </lineage>
</organism>
<evidence type="ECO:0000313" key="3">
    <source>
        <dbReference type="Proteomes" id="UP000784294"/>
    </source>
</evidence>
<protein>
    <submittedName>
        <fullName evidence="2">Uncharacterized protein</fullName>
    </submittedName>
</protein>
<evidence type="ECO:0000313" key="2">
    <source>
        <dbReference type="EMBL" id="VEL31631.1"/>
    </source>
</evidence>
<sequence length="41" mass="4318">MTRLGRDSSPRATGSSQAADSQRVNRAVGFAQAQSHNSTGR</sequence>
<comment type="caution">
    <text evidence="2">The sequence shown here is derived from an EMBL/GenBank/DDBJ whole genome shotgun (WGS) entry which is preliminary data.</text>
</comment>
<evidence type="ECO:0000256" key="1">
    <source>
        <dbReference type="SAM" id="MobiDB-lite"/>
    </source>
</evidence>
<gene>
    <name evidence="2" type="ORF">PXEA_LOCUS25071</name>
</gene>